<gene>
    <name evidence="13" type="ORF">P879_09131</name>
</gene>
<evidence type="ECO:0000256" key="9">
    <source>
        <dbReference type="PROSITE-ProRule" id="PRU00043"/>
    </source>
</evidence>
<dbReference type="OrthoDB" id="6252479at2759"/>
<evidence type="ECO:0000256" key="6">
    <source>
        <dbReference type="ARBA" id="ARBA00022989"/>
    </source>
</evidence>
<evidence type="ECO:0000313" key="14">
    <source>
        <dbReference type="Proteomes" id="UP000699462"/>
    </source>
</evidence>
<keyword evidence="14" id="KW-1185">Reference proteome</keyword>
<dbReference type="CDD" id="cd11304">
    <property type="entry name" value="Cadherin_repeat"/>
    <property type="match status" value="7"/>
</dbReference>
<dbReference type="PANTHER" id="PTHR24028">
    <property type="entry name" value="CADHERIN-87A"/>
    <property type="match status" value="1"/>
</dbReference>
<dbReference type="GO" id="GO:0005886">
    <property type="term" value="C:plasma membrane"/>
    <property type="evidence" value="ECO:0007669"/>
    <property type="project" value="InterPro"/>
</dbReference>
<feature type="domain" description="Cadherin" evidence="12">
    <location>
        <begin position="42"/>
        <end position="206"/>
    </location>
</feature>
<keyword evidence="3" id="KW-0677">Repeat</keyword>
<feature type="domain" description="Cadherin" evidence="12">
    <location>
        <begin position="396"/>
        <end position="488"/>
    </location>
</feature>
<feature type="transmembrane region" description="Helical" evidence="11">
    <location>
        <begin position="1093"/>
        <end position="1119"/>
    </location>
</feature>
<dbReference type="Pfam" id="PF00028">
    <property type="entry name" value="Cadherin"/>
    <property type="match status" value="2"/>
</dbReference>
<dbReference type="AlphaFoldDB" id="A0A8T0DE36"/>
<dbReference type="GO" id="GO:0007156">
    <property type="term" value="P:homophilic cell adhesion via plasma membrane adhesion molecules"/>
    <property type="evidence" value="ECO:0007669"/>
    <property type="project" value="InterPro"/>
</dbReference>
<evidence type="ECO:0000256" key="5">
    <source>
        <dbReference type="ARBA" id="ARBA00022889"/>
    </source>
</evidence>
<dbReference type="InterPro" id="IPR013164">
    <property type="entry name" value="Cadherin_N"/>
</dbReference>
<dbReference type="InterPro" id="IPR020894">
    <property type="entry name" value="Cadherin_CS"/>
</dbReference>
<dbReference type="Pfam" id="PF08266">
    <property type="entry name" value="Cadherin_2"/>
    <property type="match status" value="1"/>
</dbReference>
<keyword evidence="7 11" id="KW-0472">Membrane</keyword>
<proteinExistence type="predicted"/>
<evidence type="ECO:0000256" key="2">
    <source>
        <dbReference type="ARBA" id="ARBA00022692"/>
    </source>
</evidence>
<organism evidence="13 14">
    <name type="scientific">Paragonimus westermani</name>
    <dbReference type="NCBI Taxonomy" id="34504"/>
    <lineage>
        <taxon>Eukaryota</taxon>
        <taxon>Metazoa</taxon>
        <taxon>Spiralia</taxon>
        <taxon>Lophotrochozoa</taxon>
        <taxon>Platyhelminthes</taxon>
        <taxon>Trematoda</taxon>
        <taxon>Digenea</taxon>
        <taxon>Plagiorchiida</taxon>
        <taxon>Troglotremata</taxon>
        <taxon>Troglotrematidae</taxon>
        <taxon>Paragonimus</taxon>
    </lineage>
</organism>
<dbReference type="SUPFAM" id="SSF49313">
    <property type="entry name" value="Cadherin-like"/>
    <property type="match status" value="6"/>
</dbReference>
<feature type="domain" description="Cadherin" evidence="12">
    <location>
        <begin position="207"/>
        <end position="359"/>
    </location>
</feature>
<dbReference type="InterPro" id="IPR050174">
    <property type="entry name" value="Protocadherin/Cadherin-CA"/>
</dbReference>
<evidence type="ECO:0000256" key="10">
    <source>
        <dbReference type="SAM" id="MobiDB-lite"/>
    </source>
</evidence>
<dbReference type="FunFam" id="2.60.40.60:FF:000092">
    <property type="entry name" value="Protocadherin 8"/>
    <property type="match status" value="1"/>
</dbReference>
<dbReference type="Gene3D" id="2.60.40.60">
    <property type="entry name" value="Cadherins"/>
    <property type="match status" value="7"/>
</dbReference>
<reference evidence="13 14" key="1">
    <citation type="submission" date="2019-07" db="EMBL/GenBank/DDBJ databases">
        <title>Annotation for the trematode Paragonimus westermani.</title>
        <authorList>
            <person name="Choi Y.-J."/>
        </authorList>
    </citation>
    <scope>NUCLEOTIDE SEQUENCE [LARGE SCALE GENOMIC DNA]</scope>
    <source>
        <strain evidence="13">180907_Pwestermani</strain>
    </source>
</reference>
<feature type="transmembrane region" description="Helical" evidence="11">
    <location>
        <begin position="19"/>
        <end position="42"/>
    </location>
</feature>
<accession>A0A8T0DE36</accession>
<dbReference type="Proteomes" id="UP000699462">
    <property type="component" value="Unassembled WGS sequence"/>
</dbReference>
<dbReference type="InterPro" id="IPR002126">
    <property type="entry name" value="Cadherin-like_dom"/>
</dbReference>
<evidence type="ECO:0000259" key="12">
    <source>
        <dbReference type="PROSITE" id="PS50268"/>
    </source>
</evidence>
<evidence type="ECO:0000256" key="7">
    <source>
        <dbReference type="ARBA" id="ARBA00023136"/>
    </source>
</evidence>
<comment type="subcellular location">
    <subcellularLocation>
        <location evidence="1">Membrane</location>
        <topology evidence="1">Single-pass membrane protein</topology>
    </subcellularLocation>
</comment>
<keyword evidence="8" id="KW-0325">Glycoprotein</keyword>
<feature type="region of interest" description="Disordered" evidence="10">
    <location>
        <begin position="253"/>
        <end position="272"/>
    </location>
</feature>
<dbReference type="GO" id="GO:0005509">
    <property type="term" value="F:calcium ion binding"/>
    <property type="evidence" value="ECO:0007669"/>
    <property type="project" value="UniProtKB-UniRule"/>
</dbReference>
<dbReference type="PROSITE" id="PS50268">
    <property type="entry name" value="CADHERIN_2"/>
    <property type="match status" value="6"/>
</dbReference>
<dbReference type="InterPro" id="IPR015919">
    <property type="entry name" value="Cadherin-like_sf"/>
</dbReference>
<evidence type="ECO:0000256" key="8">
    <source>
        <dbReference type="ARBA" id="ARBA00023180"/>
    </source>
</evidence>
<sequence>MIHFTCFASHKFTRISMQIFVFCLFQTITLIFSSLPVGIYWIEENLEKGSLIGQLSSTLSAEQSKVKYRTYTSLAQNRASQFFHVDSNEGNIYAAQQIDRELLCEDPRIEGHGTDRHMIRSRRSVITKSGNTTVFEPSQTHRVTAFTDQLRSGRAAEAFKNHLEPTMCHVDFQVHIAVVFMDGTTESGLQDVQIMIADVNDNVPQFYSTEIVLQVLESSPIDAELRLPHAVDYDSGVYGVTDYRMLRPNMESKNSCESVSHPETSLVSQADSGPAHPSLFSARLDSSNYVPFAGDYFVLQTYKQSDGIIKPFIRQIRPLDRELTEKLYFCLIAEDGDGNRGLLSVTLELLDANDNIPQWQGLPYKVSIPECEHNHPSAHINEGGSNQLSSGGLRLIFTLHATDRDIGRNGLITYRYAGSNSLHVARKFESKLPTVIVRENQVLLVSKLDFETLRKFWIPVEAIDGGGLVNFTEIEVTVEDCNDHTPTVNVIALNTKRSLNFAANGSRSLLPEHVFVEVMEEDRQRIDLATVMAHDMDEQDSGLVTCRLETRNTRAEFDVTNYFSMEPVNSDHSGRLDSIKLGTERSSNKPSMFTLYKREGVALDRELIPSIALSILCTDNSLLKTHETRKLLYVRVRDINDNVPRFTTSSQSEKVGPFVTQIIHAVENEPFGSLVGSVHATDADENMNAKLNYAFINPTDLINVSESHTSLINGLELFQLDRATGKLFTRVSLDREQNTSFVFYVRVTDEGIPPLSSTVRLHVMVTDVNDSPPKFLTTPNMNGRIVFIVNESVGQNQVHGRLIGQLEAEDADDGANKSIHFEFIEDSLIPVGIPTNYRVTAQGRIYADGVMDREQCSQHQFTVRAIDGGPVGQRLSSTAIVNVQLIDINDSPPYFIEPSSKENNGIPSDVINISVNLPPGSVLYHIQARDDDEKKNTKLRFVLRAATFLSEYFALRPVASHTTDNDEVAEANTELILTHTLSQPPSIRSTNGSQLYSHITAQPREYFVYIIAKDSEFEPSHSCTARLKIHVYHDVHIPGRLIQTDKMQTTNISLKANVNQRTNTLHLPIISDYDEDDSEKDHTRQRQYKTASMTVILVMAIVIICIFLGVFCFVAFLYLRGTPHSRTEQISTSANYLNDNAARKSEVIVGASLPAGTLQDDTISACEQAVYWELMNQRGE</sequence>
<protein>
    <recommendedName>
        <fullName evidence="12">Cadherin domain-containing protein</fullName>
    </recommendedName>
</protein>
<feature type="domain" description="Cadherin" evidence="12">
    <location>
        <begin position="792"/>
        <end position="895"/>
    </location>
</feature>
<evidence type="ECO:0000256" key="11">
    <source>
        <dbReference type="SAM" id="Phobius"/>
    </source>
</evidence>
<dbReference type="PRINTS" id="PR00205">
    <property type="entry name" value="CADHERIN"/>
</dbReference>
<name>A0A8T0DE36_9TREM</name>
<dbReference type="PROSITE" id="PS00232">
    <property type="entry name" value="CADHERIN_1"/>
    <property type="match status" value="1"/>
</dbReference>
<evidence type="ECO:0000256" key="4">
    <source>
        <dbReference type="ARBA" id="ARBA00022837"/>
    </source>
</evidence>
<evidence type="ECO:0000256" key="1">
    <source>
        <dbReference type="ARBA" id="ARBA00004167"/>
    </source>
</evidence>
<feature type="domain" description="Cadherin" evidence="12">
    <location>
        <begin position="667"/>
        <end position="775"/>
    </location>
</feature>
<keyword evidence="6 11" id="KW-1133">Transmembrane helix</keyword>
<dbReference type="SMART" id="SM00112">
    <property type="entry name" value="CA"/>
    <property type="match status" value="5"/>
</dbReference>
<feature type="domain" description="Cadherin" evidence="12">
    <location>
        <begin position="510"/>
        <end position="646"/>
    </location>
</feature>
<comment type="caution">
    <text evidence="13">The sequence shown here is derived from an EMBL/GenBank/DDBJ whole genome shotgun (WGS) entry which is preliminary data.</text>
</comment>
<evidence type="ECO:0000313" key="13">
    <source>
        <dbReference type="EMBL" id="KAF8566085.1"/>
    </source>
</evidence>
<keyword evidence="5" id="KW-0130">Cell adhesion</keyword>
<dbReference type="PANTHER" id="PTHR24028:SF146">
    <property type="entry name" value="CADHERIN 96CB, ISOFORM D-RELATED"/>
    <property type="match status" value="1"/>
</dbReference>
<keyword evidence="4 9" id="KW-0106">Calcium</keyword>
<evidence type="ECO:0000256" key="3">
    <source>
        <dbReference type="ARBA" id="ARBA00022737"/>
    </source>
</evidence>
<keyword evidence="2 11" id="KW-0812">Transmembrane</keyword>
<dbReference type="EMBL" id="JTDF01005636">
    <property type="protein sequence ID" value="KAF8566085.1"/>
    <property type="molecule type" value="Genomic_DNA"/>
</dbReference>
<feature type="compositionally biased region" description="Polar residues" evidence="10">
    <location>
        <begin position="253"/>
        <end position="271"/>
    </location>
</feature>